<dbReference type="Proteomes" id="UP000235220">
    <property type="component" value="Chromosome 7"/>
</dbReference>
<evidence type="ECO:0000313" key="2">
    <source>
        <dbReference type="Proteomes" id="UP000235220"/>
    </source>
</evidence>
<evidence type="ECO:0000313" key="3">
    <source>
        <dbReference type="RefSeq" id="XP_018844331.2"/>
    </source>
</evidence>
<reference evidence="3" key="1">
    <citation type="submission" date="2025-08" db="UniProtKB">
        <authorList>
            <consortium name="RefSeq"/>
        </authorList>
    </citation>
    <scope>IDENTIFICATION</scope>
    <source>
        <tissue evidence="3">Leaves</tissue>
    </source>
</reference>
<feature type="region of interest" description="Disordered" evidence="1">
    <location>
        <begin position="22"/>
        <end position="43"/>
    </location>
</feature>
<dbReference type="AlphaFoldDB" id="A0A2I4GKA7"/>
<organism evidence="2 3">
    <name type="scientific">Juglans regia</name>
    <name type="common">English walnut</name>
    <dbReference type="NCBI Taxonomy" id="51240"/>
    <lineage>
        <taxon>Eukaryota</taxon>
        <taxon>Viridiplantae</taxon>
        <taxon>Streptophyta</taxon>
        <taxon>Embryophyta</taxon>
        <taxon>Tracheophyta</taxon>
        <taxon>Spermatophyta</taxon>
        <taxon>Magnoliopsida</taxon>
        <taxon>eudicotyledons</taxon>
        <taxon>Gunneridae</taxon>
        <taxon>Pentapetalae</taxon>
        <taxon>rosids</taxon>
        <taxon>fabids</taxon>
        <taxon>Fagales</taxon>
        <taxon>Juglandaceae</taxon>
        <taxon>Juglans</taxon>
    </lineage>
</organism>
<accession>A0A2I4GKA7</accession>
<dbReference type="STRING" id="51240.A0A2I4GKA7"/>
<gene>
    <name evidence="3" type="primary">LOC109008618</name>
</gene>
<proteinExistence type="predicted"/>
<name>A0A2I4GKA7_JUGRE</name>
<dbReference type="Pfam" id="PF14709">
    <property type="entry name" value="DND1_DSRM"/>
    <property type="match status" value="1"/>
</dbReference>
<dbReference type="CDD" id="cd19869">
    <property type="entry name" value="DSRM_DCL_plant"/>
    <property type="match status" value="1"/>
</dbReference>
<keyword evidence="2" id="KW-1185">Reference proteome</keyword>
<dbReference type="InterPro" id="IPR014720">
    <property type="entry name" value="dsRBD_dom"/>
</dbReference>
<protein>
    <submittedName>
        <fullName evidence="3">Ribonuclease 3-like protein 1 isoform X2</fullName>
    </submittedName>
</protein>
<dbReference type="RefSeq" id="XP_018844331.2">
    <property type="nucleotide sequence ID" value="XM_018988786.2"/>
</dbReference>
<dbReference type="GeneID" id="109008618"/>
<dbReference type="GO" id="GO:0003723">
    <property type="term" value="F:RNA binding"/>
    <property type="evidence" value="ECO:0007669"/>
    <property type="project" value="UniProtKB-UniRule"/>
</dbReference>
<dbReference type="Gene3D" id="3.30.160.20">
    <property type="match status" value="1"/>
</dbReference>
<dbReference type="PROSITE" id="PS50137">
    <property type="entry name" value="DS_RBD"/>
    <property type="match status" value="1"/>
</dbReference>
<dbReference type="SUPFAM" id="SSF54768">
    <property type="entry name" value="dsRNA-binding domain-like"/>
    <property type="match status" value="1"/>
</dbReference>
<dbReference type="Gramene" id="Jr07_32030_p1">
    <property type="protein sequence ID" value="cds.Jr07_32030_p1"/>
    <property type="gene ID" value="Jr07_32030"/>
</dbReference>
<dbReference type="KEGG" id="jre:109008618"/>
<evidence type="ECO:0000256" key="1">
    <source>
        <dbReference type="SAM" id="MobiDB-lite"/>
    </source>
</evidence>
<dbReference type="SMART" id="SM00358">
    <property type="entry name" value="DSRM"/>
    <property type="match status" value="1"/>
</dbReference>
<feature type="compositionally biased region" description="Polar residues" evidence="1">
    <location>
        <begin position="25"/>
        <end position="35"/>
    </location>
</feature>
<sequence>MEMNSSNPEKFFVDLKLLPPINPHASPTSHSQVNSRKPKTRALGKVVKPSAKQGLKLVEYDGRPTKANQAYNIQAQNLMVEEDAFLCPRECREFTSNGVMGGRGNIAFQNESTDGASKKGLAKSNLFEICAANYWKPPLFECCKEEGPSHAKMFTFKVIVVMEEASTTVLVCFGAPQLKKKTAAEQAAEGALWYLKHIGYSPKDA</sequence>